<evidence type="ECO:0000256" key="7">
    <source>
        <dbReference type="ARBA" id="ARBA00022884"/>
    </source>
</evidence>
<feature type="region of interest" description="Disordered" evidence="9">
    <location>
        <begin position="373"/>
        <end position="430"/>
    </location>
</feature>
<keyword evidence="12" id="KW-1185">Reference proteome</keyword>
<evidence type="ECO:0000259" key="10">
    <source>
        <dbReference type="PROSITE" id="PS51462"/>
    </source>
</evidence>
<keyword evidence="6" id="KW-0378">Hydrolase</keyword>
<dbReference type="OMA" id="SKIQWWR"/>
<dbReference type="PROSITE" id="PS00893">
    <property type="entry name" value="NUDIX_BOX"/>
    <property type="match status" value="1"/>
</dbReference>
<dbReference type="InterPro" id="IPR036189">
    <property type="entry name" value="DCP2_BoxA_sf"/>
</dbReference>
<proteinExistence type="inferred from homology"/>
<evidence type="ECO:0000313" key="12">
    <source>
        <dbReference type="Proteomes" id="UP000258309"/>
    </source>
</evidence>
<sequence>MTETKMQLEDYHPLKGLDDLCVRFIINLPEEDLSSVPRICFQVEEAQWFYEDFVRPQDPTLPSMSLRSFCLRIFAHCPLLSAFSQGDHMRAFEDFLLYKTRVPVRGVILLNEAMDSALLVKGWKKGANWSFPRGKINKDEDDLACAIREAYEETGYDLEAAGFIPKDRDVKYIEINMREQQMRLYVFRNVPLDTHFEPKTRKEISKIQWWRLSELPAFRKKGHQQQQPEAAMNANKFYMVAPFLVPLKKWVVEQKKKDARLAASNQYLAPNFSQDEALTEEDQKLELNNHAPAASSAQEIDTLEGATAALSRLLKIQPPTQGIQAEAVTAVQSPASKNSGEALLALLQGNVITTAPPEPTKVVPQTPLDHTILQPPVPETPHHLHPRPPPRSNLQPPPTFHIQPSMDSYSYPASQHHHSNPVGIPTPIQQRTGSIPQQQLAPTNTYAYQPQHLLHPQPLPPHVQRTVFTDGLAQSSMAPQIVQRQPPPILSSMSNPQFPGLHATMVSPEMRAPQPKLTSHSLALLNAFKSRDPANSNLGSVNGPSHSYSEQNTQSYRPHELATDMPVSKPATIVSKPVQAQYPIDAMNFGPLTSRQPASDVHRSNLLGLFKSPKTQVATVPPQQASISVPPPLPTTAVELSASELSSSAIENRRRVKEKDTGKKQNRNAMEAVLKSEPAIKSSPITILSRPPQAGNQAAYTSNIQAPKAHAWKNEGFPAMTRRPPATQTPEKPFQPQILKRPQPTSSVGTTAQSTSASPINAPQIQPLLDRHITQTDEHKKTLLSLFAKAPSTSPTSPTNSLSQNTTQQENLASLLTSGEKQTPNIGNITLPENEGIALPRARRDSHTISPADQGFLLNYLDAVAKDSLR</sequence>
<organism evidence="11 12">
    <name type="scientific">Scytalidium lignicola</name>
    <name type="common">Hyphomycete</name>
    <dbReference type="NCBI Taxonomy" id="5539"/>
    <lineage>
        <taxon>Eukaryota</taxon>
        <taxon>Fungi</taxon>
        <taxon>Dikarya</taxon>
        <taxon>Ascomycota</taxon>
        <taxon>Pezizomycotina</taxon>
        <taxon>Leotiomycetes</taxon>
        <taxon>Leotiomycetes incertae sedis</taxon>
        <taxon>Scytalidium</taxon>
    </lineage>
</organism>
<dbReference type="STRING" id="5539.A0A3E2GUY5"/>
<evidence type="ECO:0000256" key="6">
    <source>
        <dbReference type="ARBA" id="ARBA00022801"/>
    </source>
</evidence>
<dbReference type="GO" id="GO:0000932">
    <property type="term" value="C:P-body"/>
    <property type="evidence" value="ECO:0007669"/>
    <property type="project" value="TreeGrafter"/>
</dbReference>
<comment type="similarity">
    <text evidence="3">Belongs to the Nudix hydrolase family. DCP2 subfamily.</text>
</comment>
<dbReference type="PROSITE" id="PS51462">
    <property type="entry name" value="NUDIX"/>
    <property type="match status" value="1"/>
</dbReference>
<comment type="cofactor">
    <cofactor evidence="1">
        <name>Mn(2+)</name>
        <dbReference type="ChEBI" id="CHEBI:29035"/>
    </cofactor>
</comment>
<protein>
    <recommendedName>
        <fullName evidence="10">Nudix hydrolase domain-containing protein</fullName>
    </recommendedName>
</protein>
<keyword evidence="5" id="KW-0479">Metal-binding</keyword>
<evidence type="ECO:0000313" key="11">
    <source>
        <dbReference type="EMBL" id="RFU24832.1"/>
    </source>
</evidence>
<dbReference type="Proteomes" id="UP000258309">
    <property type="component" value="Unassembled WGS sequence"/>
</dbReference>
<evidence type="ECO:0000256" key="4">
    <source>
        <dbReference type="ARBA" id="ARBA00022490"/>
    </source>
</evidence>
<feature type="compositionally biased region" description="Low complexity" evidence="9">
    <location>
        <begin position="791"/>
        <end position="810"/>
    </location>
</feature>
<feature type="region of interest" description="Disordered" evidence="9">
    <location>
        <begin position="717"/>
        <end position="759"/>
    </location>
</feature>
<dbReference type="Gene3D" id="3.90.79.10">
    <property type="entry name" value="Nucleoside Triphosphate Pyrophosphohydrolase"/>
    <property type="match status" value="1"/>
</dbReference>
<accession>A0A3E2GUY5</accession>
<evidence type="ECO:0000256" key="3">
    <source>
        <dbReference type="ARBA" id="ARBA00005279"/>
    </source>
</evidence>
<evidence type="ECO:0000256" key="9">
    <source>
        <dbReference type="SAM" id="MobiDB-lite"/>
    </source>
</evidence>
<dbReference type="CDD" id="cd03672">
    <property type="entry name" value="NUDIX_Dcp2p_Nudt20"/>
    <property type="match status" value="1"/>
</dbReference>
<keyword evidence="7" id="KW-0694">RNA-binding</keyword>
<dbReference type="GO" id="GO:0003723">
    <property type="term" value="F:RNA binding"/>
    <property type="evidence" value="ECO:0007669"/>
    <property type="project" value="UniProtKB-KW"/>
</dbReference>
<feature type="non-terminal residue" evidence="11">
    <location>
        <position position="870"/>
    </location>
</feature>
<evidence type="ECO:0000256" key="1">
    <source>
        <dbReference type="ARBA" id="ARBA00001936"/>
    </source>
</evidence>
<dbReference type="InterPro" id="IPR044099">
    <property type="entry name" value="Dcp2_NUDIX"/>
</dbReference>
<dbReference type="PANTHER" id="PTHR23114">
    <property type="entry name" value="M7GPPPN-MRNA HYDROLASE"/>
    <property type="match status" value="1"/>
</dbReference>
<dbReference type="SUPFAM" id="SSF55811">
    <property type="entry name" value="Nudix"/>
    <property type="match status" value="1"/>
</dbReference>
<feature type="compositionally biased region" description="Polar residues" evidence="9">
    <location>
        <begin position="743"/>
        <end position="759"/>
    </location>
</feature>
<feature type="non-terminal residue" evidence="11">
    <location>
        <position position="1"/>
    </location>
</feature>
<dbReference type="Pfam" id="PF00293">
    <property type="entry name" value="NUDIX"/>
    <property type="match status" value="1"/>
</dbReference>
<feature type="compositionally biased region" description="Basic and acidic residues" evidence="9">
    <location>
        <begin position="651"/>
        <end position="663"/>
    </location>
</feature>
<dbReference type="InterPro" id="IPR020084">
    <property type="entry name" value="NUDIX_hydrolase_CS"/>
</dbReference>
<dbReference type="SUPFAM" id="SSF140586">
    <property type="entry name" value="Dcp2 domain-like"/>
    <property type="match status" value="1"/>
</dbReference>
<feature type="region of interest" description="Disordered" evidence="9">
    <location>
        <begin position="790"/>
        <end position="810"/>
    </location>
</feature>
<dbReference type="InterPro" id="IPR015797">
    <property type="entry name" value="NUDIX_hydrolase-like_dom_sf"/>
</dbReference>
<keyword evidence="8" id="KW-0464">Manganese</keyword>
<keyword evidence="4" id="KW-0963">Cytoplasm</keyword>
<dbReference type="InterPro" id="IPR007722">
    <property type="entry name" value="DCP2_BoxA"/>
</dbReference>
<dbReference type="FunFam" id="1.10.10.1050:FF:000003">
    <property type="entry name" value="Decapping enzyme Dcp2, putative"/>
    <property type="match status" value="1"/>
</dbReference>
<comment type="subcellular location">
    <subcellularLocation>
        <location evidence="2">Cytoplasm</location>
    </subcellularLocation>
</comment>
<comment type="caution">
    <text evidence="11">The sequence shown here is derived from an EMBL/GenBank/DDBJ whole genome shotgun (WGS) entry which is preliminary data.</text>
</comment>
<evidence type="ECO:0000256" key="8">
    <source>
        <dbReference type="ARBA" id="ARBA00023211"/>
    </source>
</evidence>
<evidence type="ECO:0000256" key="2">
    <source>
        <dbReference type="ARBA" id="ARBA00004496"/>
    </source>
</evidence>
<dbReference type="AlphaFoldDB" id="A0A3E2GUY5"/>
<dbReference type="SMART" id="SM01125">
    <property type="entry name" value="DCP2"/>
    <property type="match status" value="1"/>
</dbReference>
<dbReference type="Pfam" id="PF05026">
    <property type="entry name" value="DCP2"/>
    <property type="match status" value="1"/>
</dbReference>
<dbReference type="FunFam" id="3.90.79.10:FF:000003">
    <property type="entry name" value="M7GpppN-mRNA hydrolase isoform 2"/>
    <property type="match status" value="1"/>
</dbReference>
<dbReference type="EMBL" id="NCSJ02000397">
    <property type="protein sequence ID" value="RFU24832.1"/>
    <property type="molecule type" value="Genomic_DNA"/>
</dbReference>
<dbReference type="InterPro" id="IPR000086">
    <property type="entry name" value="NUDIX_hydrolase_dom"/>
</dbReference>
<name>A0A3E2GUY5_SCYLI</name>
<reference evidence="11 12" key="1">
    <citation type="submission" date="2018-05" db="EMBL/GenBank/DDBJ databases">
        <title>Draft genome sequence of Scytalidium lignicola DSM 105466, a ubiquitous saprotrophic fungus.</title>
        <authorList>
            <person name="Buettner E."/>
            <person name="Gebauer A.M."/>
            <person name="Hofrichter M."/>
            <person name="Liers C."/>
            <person name="Kellner H."/>
        </authorList>
    </citation>
    <scope>NUCLEOTIDE SEQUENCE [LARGE SCALE GENOMIC DNA]</scope>
    <source>
        <strain evidence="11 12">DSM 105466</strain>
    </source>
</reference>
<dbReference type="OrthoDB" id="18996at2759"/>
<dbReference type="GO" id="GO:0140933">
    <property type="term" value="F:5'-(N(7)-methylguanosine 5'-triphospho)-[mRNA] hydrolase activity"/>
    <property type="evidence" value="ECO:0007669"/>
    <property type="project" value="InterPro"/>
</dbReference>
<gene>
    <name evidence="11" type="ORF">B7463_g11505</name>
</gene>
<dbReference type="Gene3D" id="1.10.10.1050">
    <property type="entry name" value="Dcp2, box A domain"/>
    <property type="match status" value="1"/>
</dbReference>
<dbReference type="GO" id="GO:0000184">
    <property type="term" value="P:nuclear-transcribed mRNA catabolic process, nonsense-mediated decay"/>
    <property type="evidence" value="ECO:0007669"/>
    <property type="project" value="InterPro"/>
</dbReference>
<evidence type="ECO:0000256" key="5">
    <source>
        <dbReference type="ARBA" id="ARBA00022723"/>
    </source>
</evidence>
<dbReference type="GO" id="GO:0000290">
    <property type="term" value="P:deadenylation-dependent decapping of nuclear-transcribed mRNA"/>
    <property type="evidence" value="ECO:0007669"/>
    <property type="project" value="InterPro"/>
</dbReference>
<dbReference type="PANTHER" id="PTHR23114:SF17">
    <property type="entry name" value="M7GPPPN-MRNA HYDROLASE"/>
    <property type="match status" value="1"/>
</dbReference>
<feature type="region of interest" description="Disordered" evidence="9">
    <location>
        <begin position="644"/>
        <end position="677"/>
    </location>
</feature>
<feature type="compositionally biased region" description="Pro residues" evidence="9">
    <location>
        <begin position="389"/>
        <end position="399"/>
    </location>
</feature>
<feature type="domain" description="Nudix hydrolase" evidence="10">
    <location>
        <begin position="100"/>
        <end position="232"/>
    </location>
</feature>
<dbReference type="GO" id="GO:0030145">
    <property type="term" value="F:manganese ion binding"/>
    <property type="evidence" value="ECO:0007669"/>
    <property type="project" value="InterPro"/>
</dbReference>